<dbReference type="InterPro" id="IPR009057">
    <property type="entry name" value="Homeodomain-like_sf"/>
</dbReference>
<dbReference type="InterPro" id="IPR017970">
    <property type="entry name" value="Homeobox_CS"/>
</dbReference>
<evidence type="ECO:0000259" key="12">
    <source>
        <dbReference type="PROSITE" id="PS50071"/>
    </source>
</evidence>
<evidence type="ECO:0000313" key="14">
    <source>
        <dbReference type="Proteomes" id="UP001558613"/>
    </source>
</evidence>
<dbReference type="CDD" id="cd00086">
    <property type="entry name" value="homeodomain"/>
    <property type="match status" value="2"/>
</dbReference>
<feature type="domain" description="Homeobox" evidence="12">
    <location>
        <begin position="483"/>
        <end position="543"/>
    </location>
</feature>
<dbReference type="PRINTS" id="PR00024">
    <property type="entry name" value="HOMEOBOX"/>
</dbReference>
<keyword evidence="4" id="KW-0805">Transcription regulation</keyword>
<evidence type="ECO:0000256" key="8">
    <source>
        <dbReference type="ARBA" id="ARBA00023242"/>
    </source>
</evidence>
<dbReference type="InterPro" id="IPR021918">
    <property type="entry name" value="DUF3528"/>
</dbReference>
<proteinExistence type="inferred from homology"/>
<name>A0ABR3MLD0_9TELE</name>
<comment type="subcellular location">
    <subcellularLocation>
        <location evidence="1 9 10">Nucleus</location>
    </subcellularLocation>
</comment>
<feature type="region of interest" description="Disordered" evidence="11">
    <location>
        <begin position="457"/>
        <end position="484"/>
    </location>
</feature>
<dbReference type="PROSITE" id="PS00027">
    <property type="entry name" value="HOMEOBOX_1"/>
    <property type="match status" value="1"/>
</dbReference>
<protein>
    <recommendedName>
        <fullName evidence="12">Homeobox domain-containing protein</fullName>
    </recommendedName>
</protein>
<evidence type="ECO:0000256" key="5">
    <source>
        <dbReference type="ARBA" id="ARBA00023125"/>
    </source>
</evidence>
<comment type="caution">
    <text evidence="13">The sequence shown here is derived from an EMBL/GenBank/DDBJ whole genome shotgun (WGS) entry which is preliminary data.</text>
</comment>
<dbReference type="InterPro" id="IPR020479">
    <property type="entry name" value="HD_metazoa"/>
</dbReference>
<feature type="region of interest" description="Disordered" evidence="11">
    <location>
        <begin position="158"/>
        <end position="183"/>
    </location>
</feature>
<gene>
    <name evidence="13" type="ORF">QQF64_003457</name>
</gene>
<feature type="region of interest" description="Disordered" evidence="11">
    <location>
        <begin position="246"/>
        <end position="268"/>
    </location>
</feature>
<dbReference type="Pfam" id="PF12045">
    <property type="entry name" value="DUF3528"/>
    <property type="match status" value="1"/>
</dbReference>
<keyword evidence="7" id="KW-0804">Transcription</keyword>
<evidence type="ECO:0000256" key="10">
    <source>
        <dbReference type="RuleBase" id="RU000682"/>
    </source>
</evidence>
<dbReference type="Proteomes" id="UP001558613">
    <property type="component" value="Unassembled WGS sequence"/>
</dbReference>
<feature type="domain" description="Homeobox" evidence="12">
    <location>
        <begin position="212"/>
        <end position="259"/>
    </location>
</feature>
<evidence type="ECO:0000256" key="4">
    <source>
        <dbReference type="ARBA" id="ARBA00023015"/>
    </source>
</evidence>
<dbReference type="PANTHER" id="PTHR46092">
    <property type="entry name" value="HOMEOBOX PROTEIN HOX-A11-RELATED"/>
    <property type="match status" value="1"/>
</dbReference>
<keyword evidence="3" id="KW-0217">Developmental protein</keyword>
<evidence type="ECO:0000256" key="7">
    <source>
        <dbReference type="ARBA" id="ARBA00023163"/>
    </source>
</evidence>
<evidence type="ECO:0000256" key="2">
    <source>
        <dbReference type="ARBA" id="ARBA00006317"/>
    </source>
</evidence>
<feature type="DNA-binding region" description="Homeobox" evidence="9">
    <location>
        <begin position="214"/>
        <end position="260"/>
    </location>
</feature>
<keyword evidence="8 9" id="KW-0539">Nucleus</keyword>
<dbReference type="Pfam" id="PF00046">
    <property type="entry name" value="Homeodomain"/>
    <property type="match status" value="2"/>
</dbReference>
<evidence type="ECO:0000256" key="6">
    <source>
        <dbReference type="ARBA" id="ARBA00023155"/>
    </source>
</evidence>
<keyword evidence="6 9" id="KW-0371">Homeobox</keyword>
<dbReference type="InterPro" id="IPR001356">
    <property type="entry name" value="HD"/>
</dbReference>
<evidence type="ECO:0000256" key="11">
    <source>
        <dbReference type="SAM" id="MobiDB-lite"/>
    </source>
</evidence>
<comment type="similarity">
    <text evidence="2">Belongs to the Abd-B homeobox family.</text>
</comment>
<organism evidence="13 14">
    <name type="scientific">Cirrhinus molitorella</name>
    <name type="common">mud carp</name>
    <dbReference type="NCBI Taxonomy" id="172907"/>
    <lineage>
        <taxon>Eukaryota</taxon>
        <taxon>Metazoa</taxon>
        <taxon>Chordata</taxon>
        <taxon>Craniata</taxon>
        <taxon>Vertebrata</taxon>
        <taxon>Euteleostomi</taxon>
        <taxon>Actinopterygii</taxon>
        <taxon>Neopterygii</taxon>
        <taxon>Teleostei</taxon>
        <taxon>Ostariophysi</taxon>
        <taxon>Cypriniformes</taxon>
        <taxon>Cyprinidae</taxon>
        <taxon>Labeoninae</taxon>
        <taxon>Labeonini</taxon>
        <taxon>Cirrhinus</taxon>
    </lineage>
</organism>
<reference evidence="13 14" key="1">
    <citation type="submission" date="2023-09" db="EMBL/GenBank/DDBJ databases">
        <authorList>
            <person name="Wang M."/>
        </authorList>
    </citation>
    <scope>NUCLEOTIDE SEQUENCE [LARGE SCALE GENOMIC DNA]</scope>
    <source>
        <strain evidence="13">GT-2023</strain>
        <tissue evidence="13">Liver</tissue>
    </source>
</reference>
<feature type="compositionally biased region" description="Basic and acidic residues" evidence="11">
    <location>
        <begin position="246"/>
        <end position="263"/>
    </location>
</feature>
<evidence type="ECO:0000313" key="13">
    <source>
        <dbReference type="EMBL" id="KAL1265430.1"/>
    </source>
</evidence>
<dbReference type="SUPFAM" id="SSF46689">
    <property type="entry name" value="Homeodomain-like"/>
    <property type="match status" value="2"/>
</dbReference>
<feature type="compositionally biased region" description="Low complexity" evidence="11">
    <location>
        <begin position="162"/>
        <end position="173"/>
    </location>
</feature>
<evidence type="ECO:0000256" key="3">
    <source>
        <dbReference type="ARBA" id="ARBA00022473"/>
    </source>
</evidence>
<keyword evidence="14" id="KW-1185">Reference proteome</keyword>
<keyword evidence="5 9" id="KW-0238">DNA-binding</keyword>
<dbReference type="PROSITE" id="PS50071">
    <property type="entry name" value="HOMEOBOX_2"/>
    <property type="match status" value="2"/>
</dbReference>
<dbReference type="SMART" id="SM00389">
    <property type="entry name" value="HOX"/>
    <property type="match status" value="2"/>
</dbReference>
<dbReference type="PANTHER" id="PTHR46092:SF1">
    <property type="entry name" value="HOMEOBOX PROTEIN HOX-C11"/>
    <property type="match status" value="1"/>
</dbReference>
<dbReference type="EMBL" id="JAYMGO010000011">
    <property type="protein sequence ID" value="KAL1265430.1"/>
    <property type="molecule type" value="Genomic_DNA"/>
</dbReference>
<evidence type="ECO:0000256" key="9">
    <source>
        <dbReference type="PROSITE-ProRule" id="PRU00108"/>
    </source>
</evidence>
<feature type="DNA-binding region" description="Homeobox" evidence="9">
    <location>
        <begin position="485"/>
        <end position="544"/>
    </location>
</feature>
<sequence>MGEHNLLKPGFVGQLLNIHSGDAFYLSKFRVSEGQLAGLHTLRFSGRDDACSLLWNPSEPCAGYPQSYISGPISLNTAFNQCEIPQQEDNKCFYSDGAHSATGDGGDNTTNLQSNEKARDNLSVSITAENGLNTLNGMDDGVSYSKYDYLTTGEKLTSNPPSCRSFESESGSSLLNEGAKTPSGITHSLTSPDTHASVAAVNGGALWYPMHIRTRKKRKPYSKLQLNELEGEFILNEFITRQRRRELSDRLNLSDEQSRKEGTSEFGEQAGSASNFYLPSTYFVPEFSAISSFLPHAQSRQITYPYATNFMQVPPVRDLSHGLSSSGKLHHRGNYSSCYAEEDLVHRDCLSPSATMPEMLMKNESLHGHYPYHHHPGIKHPSSGFYSSTGQTNVLPQSFNRLFDCSYSGPDGELEDNCFVQKGSSGKSDSASQVSSVLRSTAACDVDVEKELENKKNATLGSFNSTSNTKNEDQTKSCHSTTPRMRKKRCPYTKFQIRGLEREFFFNMYINKEKRLQISRMINLTDRQVKIWFQNRRMKEKKLSLDRLQYFSGNPLL</sequence>
<feature type="compositionally biased region" description="Polar residues" evidence="11">
    <location>
        <begin position="457"/>
        <end position="469"/>
    </location>
</feature>
<evidence type="ECO:0000256" key="1">
    <source>
        <dbReference type="ARBA" id="ARBA00004123"/>
    </source>
</evidence>
<dbReference type="Gene3D" id="1.10.10.60">
    <property type="entry name" value="Homeodomain-like"/>
    <property type="match status" value="2"/>
</dbReference>
<accession>A0ABR3MLD0</accession>